<dbReference type="EMBL" id="JACGWN010000013">
    <property type="protein sequence ID" value="KAL0410604.1"/>
    <property type="molecule type" value="Genomic_DNA"/>
</dbReference>
<protein>
    <recommendedName>
        <fullName evidence="2">Reverse transcriptase</fullName>
    </recommendedName>
</protein>
<proteinExistence type="predicted"/>
<dbReference type="AlphaFoldDB" id="A0AAW2U0N3"/>
<accession>A0AAW2U0N3</accession>
<name>A0AAW2U0N3_9LAMI</name>
<evidence type="ECO:0008006" key="2">
    <source>
        <dbReference type="Google" id="ProtNLM"/>
    </source>
</evidence>
<dbReference type="PANTHER" id="PTHR33116">
    <property type="entry name" value="REVERSE TRANSCRIPTASE ZINC-BINDING DOMAIN-CONTAINING PROTEIN-RELATED-RELATED"/>
    <property type="match status" value="1"/>
</dbReference>
<reference evidence="1" key="1">
    <citation type="submission" date="2020-06" db="EMBL/GenBank/DDBJ databases">
        <authorList>
            <person name="Li T."/>
            <person name="Hu X."/>
            <person name="Zhang T."/>
            <person name="Song X."/>
            <person name="Zhang H."/>
            <person name="Dai N."/>
            <person name="Sheng W."/>
            <person name="Hou X."/>
            <person name="Wei L."/>
        </authorList>
    </citation>
    <scope>NUCLEOTIDE SEQUENCE</scope>
    <source>
        <strain evidence="1">KEN1</strain>
        <tissue evidence="1">Leaf</tissue>
    </source>
</reference>
<organism evidence="1">
    <name type="scientific">Sesamum latifolium</name>
    <dbReference type="NCBI Taxonomy" id="2727402"/>
    <lineage>
        <taxon>Eukaryota</taxon>
        <taxon>Viridiplantae</taxon>
        <taxon>Streptophyta</taxon>
        <taxon>Embryophyta</taxon>
        <taxon>Tracheophyta</taxon>
        <taxon>Spermatophyta</taxon>
        <taxon>Magnoliopsida</taxon>
        <taxon>eudicotyledons</taxon>
        <taxon>Gunneridae</taxon>
        <taxon>Pentapetalae</taxon>
        <taxon>asterids</taxon>
        <taxon>lamiids</taxon>
        <taxon>Lamiales</taxon>
        <taxon>Pedaliaceae</taxon>
        <taxon>Sesamum</taxon>
    </lineage>
</organism>
<comment type="caution">
    <text evidence="1">The sequence shown here is derived from an EMBL/GenBank/DDBJ whole genome shotgun (WGS) entry which is preliminary data.</text>
</comment>
<evidence type="ECO:0000313" key="1">
    <source>
        <dbReference type="EMBL" id="KAL0410604.1"/>
    </source>
</evidence>
<dbReference type="PANTHER" id="PTHR33116:SF67">
    <property type="entry name" value="REVERSE TRANSCRIPTASE"/>
    <property type="match status" value="1"/>
</dbReference>
<reference evidence="1" key="2">
    <citation type="journal article" date="2024" name="Plant">
        <title>Genomic evolution and insights into agronomic trait innovations of Sesamum species.</title>
        <authorList>
            <person name="Miao H."/>
            <person name="Wang L."/>
            <person name="Qu L."/>
            <person name="Liu H."/>
            <person name="Sun Y."/>
            <person name="Le M."/>
            <person name="Wang Q."/>
            <person name="Wei S."/>
            <person name="Zheng Y."/>
            <person name="Lin W."/>
            <person name="Duan Y."/>
            <person name="Cao H."/>
            <person name="Xiong S."/>
            <person name="Wang X."/>
            <person name="Wei L."/>
            <person name="Li C."/>
            <person name="Ma Q."/>
            <person name="Ju M."/>
            <person name="Zhao R."/>
            <person name="Li G."/>
            <person name="Mu C."/>
            <person name="Tian Q."/>
            <person name="Mei H."/>
            <person name="Zhang T."/>
            <person name="Gao T."/>
            <person name="Zhang H."/>
        </authorList>
    </citation>
    <scope>NUCLEOTIDE SEQUENCE</scope>
    <source>
        <strain evidence="1">KEN1</strain>
    </source>
</reference>
<gene>
    <name evidence="1" type="ORF">Slati_3650100</name>
</gene>
<sequence>MDFLHDFEKKSGQCISIAKSSFIVSPKTPLLIKRHIKRITGFVLKPLPFTYLGVPIFVGRKKSEYYERLIEAMGSKIGGWEKVSFLWESFTAYQVGAPLHAYTSPIGD</sequence>